<proteinExistence type="predicted"/>
<reference evidence="1 2" key="1">
    <citation type="submission" date="2019-05" db="EMBL/GenBank/DDBJ databases">
        <title>Another draft genome of Portunus trituberculatus and its Hox gene families provides insights of decapod evolution.</title>
        <authorList>
            <person name="Jeong J.-H."/>
            <person name="Song I."/>
            <person name="Kim S."/>
            <person name="Choi T."/>
            <person name="Kim D."/>
            <person name="Ryu S."/>
            <person name="Kim W."/>
        </authorList>
    </citation>
    <scope>NUCLEOTIDE SEQUENCE [LARGE SCALE GENOMIC DNA]</scope>
    <source>
        <tissue evidence="1">Muscle</tissue>
    </source>
</reference>
<gene>
    <name evidence="1" type="ORF">E2C01_009390</name>
</gene>
<name>A0A5B7D4X1_PORTR</name>
<dbReference type="EMBL" id="VSRR010000516">
    <property type="protein sequence ID" value="MPC16561.1"/>
    <property type="molecule type" value="Genomic_DNA"/>
</dbReference>
<evidence type="ECO:0000313" key="1">
    <source>
        <dbReference type="EMBL" id="MPC16561.1"/>
    </source>
</evidence>
<dbReference type="Proteomes" id="UP000324222">
    <property type="component" value="Unassembled WGS sequence"/>
</dbReference>
<protein>
    <submittedName>
        <fullName evidence="1">Uncharacterized protein</fullName>
    </submittedName>
</protein>
<evidence type="ECO:0000313" key="2">
    <source>
        <dbReference type="Proteomes" id="UP000324222"/>
    </source>
</evidence>
<comment type="caution">
    <text evidence="1">The sequence shown here is derived from an EMBL/GenBank/DDBJ whole genome shotgun (WGS) entry which is preliminary data.</text>
</comment>
<dbReference type="AlphaFoldDB" id="A0A5B7D4X1"/>
<keyword evidence="2" id="KW-1185">Reference proteome</keyword>
<sequence length="92" mass="10908">MNRTAKHTTQDSGPVRFQIGFDVILLFLFIRKYYRIPPKSSDSQLYTVNSVKIEMFMILNVYLSAREQVLLCVFHKDVVRKSCWPTYDTLVW</sequence>
<organism evidence="1 2">
    <name type="scientific">Portunus trituberculatus</name>
    <name type="common">Swimming crab</name>
    <name type="synonym">Neptunus trituberculatus</name>
    <dbReference type="NCBI Taxonomy" id="210409"/>
    <lineage>
        <taxon>Eukaryota</taxon>
        <taxon>Metazoa</taxon>
        <taxon>Ecdysozoa</taxon>
        <taxon>Arthropoda</taxon>
        <taxon>Crustacea</taxon>
        <taxon>Multicrustacea</taxon>
        <taxon>Malacostraca</taxon>
        <taxon>Eumalacostraca</taxon>
        <taxon>Eucarida</taxon>
        <taxon>Decapoda</taxon>
        <taxon>Pleocyemata</taxon>
        <taxon>Brachyura</taxon>
        <taxon>Eubrachyura</taxon>
        <taxon>Portunoidea</taxon>
        <taxon>Portunidae</taxon>
        <taxon>Portuninae</taxon>
        <taxon>Portunus</taxon>
    </lineage>
</organism>
<accession>A0A5B7D4X1</accession>